<dbReference type="AlphaFoldDB" id="T1K795"/>
<evidence type="ECO:0000313" key="3">
    <source>
        <dbReference type="Proteomes" id="UP000015104"/>
    </source>
</evidence>
<evidence type="ECO:0000313" key="2">
    <source>
        <dbReference type="EnsemblMetazoa" id="tetur06g03420.1"/>
    </source>
</evidence>
<keyword evidence="3" id="KW-1185">Reference proteome</keyword>
<name>T1K795_TETUR</name>
<evidence type="ECO:0000256" key="1">
    <source>
        <dbReference type="SAM" id="SignalP"/>
    </source>
</evidence>
<reference evidence="3" key="1">
    <citation type="submission" date="2011-08" db="EMBL/GenBank/DDBJ databases">
        <authorList>
            <person name="Rombauts S."/>
        </authorList>
    </citation>
    <scope>NUCLEOTIDE SEQUENCE</scope>
    <source>
        <strain evidence="3">London</strain>
    </source>
</reference>
<feature type="signal peptide" evidence="1">
    <location>
        <begin position="1"/>
        <end position="18"/>
    </location>
</feature>
<dbReference type="Proteomes" id="UP000015104">
    <property type="component" value="Unassembled WGS sequence"/>
</dbReference>
<reference evidence="2" key="2">
    <citation type="submission" date="2015-06" db="UniProtKB">
        <authorList>
            <consortium name="EnsemblMetazoa"/>
        </authorList>
    </citation>
    <scope>IDENTIFICATION</scope>
</reference>
<protein>
    <submittedName>
        <fullName evidence="2">Uncharacterized protein</fullName>
    </submittedName>
</protein>
<dbReference type="EnsemblMetazoa" id="tetur06g03420.1">
    <property type="protein sequence ID" value="tetur06g03420.1"/>
    <property type="gene ID" value="tetur06g03420"/>
</dbReference>
<keyword evidence="1" id="KW-0732">Signal</keyword>
<proteinExistence type="predicted"/>
<accession>T1K795</accession>
<dbReference type="HOGENOM" id="CLU_2592842_0_0_1"/>
<dbReference type="EMBL" id="CAEY01001801">
    <property type="status" value="NOT_ANNOTATED_CDS"/>
    <property type="molecule type" value="Genomic_DNA"/>
</dbReference>
<sequence>MKFPIALISLLCVSAINSAPVSEKVCPKFDHDLVFAVVKNIVSFIPNWRFDGTFRENLLNVADKFIEVVVEMHKITQCTR</sequence>
<feature type="chain" id="PRO_5004580375" evidence="1">
    <location>
        <begin position="19"/>
        <end position="80"/>
    </location>
</feature>
<organism evidence="2 3">
    <name type="scientific">Tetranychus urticae</name>
    <name type="common">Two-spotted spider mite</name>
    <dbReference type="NCBI Taxonomy" id="32264"/>
    <lineage>
        <taxon>Eukaryota</taxon>
        <taxon>Metazoa</taxon>
        <taxon>Ecdysozoa</taxon>
        <taxon>Arthropoda</taxon>
        <taxon>Chelicerata</taxon>
        <taxon>Arachnida</taxon>
        <taxon>Acari</taxon>
        <taxon>Acariformes</taxon>
        <taxon>Trombidiformes</taxon>
        <taxon>Prostigmata</taxon>
        <taxon>Eleutherengona</taxon>
        <taxon>Raphignathae</taxon>
        <taxon>Tetranychoidea</taxon>
        <taxon>Tetranychidae</taxon>
        <taxon>Tetranychus</taxon>
    </lineage>
</organism>